<evidence type="ECO:0000313" key="2">
    <source>
        <dbReference type="EMBL" id="PIK36542.1"/>
    </source>
</evidence>
<reference evidence="2 3" key="1">
    <citation type="journal article" date="2017" name="PLoS Biol.">
        <title>The sea cucumber genome provides insights into morphological evolution and visceral regeneration.</title>
        <authorList>
            <person name="Zhang X."/>
            <person name="Sun L."/>
            <person name="Yuan J."/>
            <person name="Sun Y."/>
            <person name="Gao Y."/>
            <person name="Zhang L."/>
            <person name="Li S."/>
            <person name="Dai H."/>
            <person name="Hamel J.F."/>
            <person name="Liu C."/>
            <person name="Yu Y."/>
            <person name="Liu S."/>
            <person name="Lin W."/>
            <person name="Guo K."/>
            <person name="Jin S."/>
            <person name="Xu P."/>
            <person name="Storey K.B."/>
            <person name="Huan P."/>
            <person name="Zhang T."/>
            <person name="Zhou Y."/>
            <person name="Zhang J."/>
            <person name="Lin C."/>
            <person name="Li X."/>
            <person name="Xing L."/>
            <person name="Huo D."/>
            <person name="Sun M."/>
            <person name="Wang L."/>
            <person name="Mercier A."/>
            <person name="Li F."/>
            <person name="Yang H."/>
            <person name="Xiang J."/>
        </authorList>
    </citation>
    <scope>NUCLEOTIDE SEQUENCE [LARGE SCALE GENOMIC DNA]</scope>
    <source>
        <strain evidence="2">Shaxun</strain>
        <tissue evidence="2">Muscle</tissue>
    </source>
</reference>
<evidence type="ECO:0000313" key="3">
    <source>
        <dbReference type="Proteomes" id="UP000230750"/>
    </source>
</evidence>
<dbReference type="OrthoDB" id="10419283at2759"/>
<protein>
    <submittedName>
        <fullName evidence="2">Uncharacterized protein</fullName>
    </submittedName>
</protein>
<keyword evidence="3" id="KW-1185">Reference proteome</keyword>
<dbReference type="EMBL" id="MRZV01001659">
    <property type="protein sequence ID" value="PIK36542.1"/>
    <property type="molecule type" value="Genomic_DNA"/>
</dbReference>
<comment type="caution">
    <text evidence="2">The sequence shown here is derived from an EMBL/GenBank/DDBJ whole genome shotgun (WGS) entry which is preliminary data.</text>
</comment>
<organism evidence="2 3">
    <name type="scientific">Stichopus japonicus</name>
    <name type="common">Sea cucumber</name>
    <dbReference type="NCBI Taxonomy" id="307972"/>
    <lineage>
        <taxon>Eukaryota</taxon>
        <taxon>Metazoa</taxon>
        <taxon>Echinodermata</taxon>
        <taxon>Eleutherozoa</taxon>
        <taxon>Echinozoa</taxon>
        <taxon>Holothuroidea</taxon>
        <taxon>Aspidochirotacea</taxon>
        <taxon>Aspidochirotida</taxon>
        <taxon>Stichopodidae</taxon>
        <taxon>Apostichopus</taxon>
    </lineage>
</organism>
<evidence type="ECO:0000256" key="1">
    <source>
        <dbReference type="SAM" id="MobiDB-lite"/>
    </source>
</evidence>
<gene>
    <name evidence="2" type="ORF">BSL78_26628</name>
</gene>
<name>A0A2G8JLA5_STIJA</name>
<accession>A0A2G8JLA5</accession>
<feature type="compositionally biased region" description="Basic and acidic residues" evidence="1">
    <location>
        <begin position="8"/>
        <end position="23"/>
    </location>
</feature>
<dbReference type="Proteomes" id="UP000230750">
    <property type="component" value="Unassembled WGS sequence"/>
</dbReference>
<dbReference type="AlphaFoldDB" id="A0A2G8JLA5"/>
<sequence>MGCCYGKDSTKESVEQEESEHQRLLGPANGRTPDKPMYGFPYGLTANVNSIQGKFLHLEQTVTNMRNLCFITLQETKLQSPNKEWLNEIPQHCVPDEALRMANYFMFRHDRQFSANGVD</sequence>
<proteinExistence type="predicted"/>
<feature type="region of interest" description="Disordered" evidence="1">
    <location>
        <begin position="1"/>
        <end position="34"/>
    </location>
</feature>